<dbReference type="PANTHER" id="PTHR42815">
    <property type="entry name" value="FAD-BINDING, PUTATIVE (AFU_ORTHOLOGUE AFUA_6G07600)-RELATED"/>
    <property type="match status" value="1"/>
</dbReference>
<dbReference type="InterPro" id="IPR039261">
    <property type="entry name" value="FNR_nucleotide-bd"/>
</dbReference>
<dbReference type="PANTHER" id="PTHR42815:SF2">
    <property type="entry name" value="FAD-BINDING, PUTATIVE (AFU_ORTHOLOGUE AFUA_6G07600)-RELATED"/>
    <property type="match status" value="1"/>
</dbReference>
<dbReference type="PROSITE" id="PS51384">
    <property type="entry name" value="FAD_FR"/>
    <property type="match status" value="1"/>
</dbReference>
<dbReference type="EMBL" id="CAADRA010005902">
    <property type="protein sequence ID" value="VFT93242.1"/>
    <property type="molecule type" value="Genomic_DNA"/>
</dbReference>
<dbReference type="GO" id="GO:0016491">
    <property type="term" value="F:oxidoreductase activity"/>
    <property type="evidence" value="ECO:0007669"/>
    <property type="project" value="InterPro"/>
</dbReference>
<dbReference type="Gene3D" id="2.40.30.10">
    <property type="entry name" value="Translation factors"/>
    <property type="match status" value="1"/>
</dbReference>
<evidence type="ECO:0000313" key="2">
    <source>
        <dbReference type="EMBL" id="KAF0692457.1"/>
    </source>
</evidence>
<feature type="domain" description="FAD-binding FR-type" evidence="1">
    <location>
        <begin position="369"/>
        <end position="493"/>
    </location>
</feature>
<keyword evidence="4" id="KW-1185">Reference proteome</keyword>
<dbReference type="AlphaFoldDB" id="A0A485L5V6"/>
<dbReference type="InterPro" id="IPR017938">
    <property type="entry name" value="Riboflavin_synthase-like_b-brl"/>
</dbReference>
<evidence type="ECO:0000313" key="3">
    <source>
        <dbReference type="EMBL" id="VFT93242.1"/>
    </source>
</evidence>
<proteinExistence type="predicted"/>
<dbReference type="Gene3D" id="3.40.50.80">
    <property type="entry name" value="Nucleotide-binding domain of ferredoxin-NADP reductase (FNR) module"/>
    <property type="match status" value="1"/>
</dbReference>
<reference evidence="3 4" key="1">
    <citation type="submission" date="2019-03" db="EMBL/GenBank/DDBJ databases">
        <authorList>
            <person name="Gaulin E."/>
            <person name="Dumas B."/>
        </authorList>
    </citation>
    <scope>NUCLEOTIDE SEQUENCE [LARGE SCALE GENOMIC DNA]</scope>
    <source>
        <strain evidence="3">CBS 568.67</strain>
    </source>
</reference>
<accession>A0A485L5V6</accession>
<dbReference type="InterPro" id="IPR017927">
    <property type="entry name" value="FAD-bd_FR_type"/>
</dbReference>
<dbReference type="OrthoDB" id="436496at2759"/>
<sequence>MLAAQSFSYLHAGHNHNQHAGELYVQRRRHVPREVSSIPPQIISDEMPYQHSSFFSHLPYFAITTLDGHGRPWATIVSGPPSAPPVRAVSDTELHVRSQLAPDDPFGAACVATKDANTTRLWAGLGVDFTNRRRNKVAGVVTSSSFDATTGALAATLTTNDNMGNCPKYITLRDLVYDARAATPETIANSFHDDVTSDPAAATTTLTDDEIALVHRASTLFLASRHLDPDDAASTDVGLNHRGGPRGFARVGDGGRAIYLPDFSGNRFYQSLGNIQTDHVAGLVIPCFETGDMLHVTGVAENLYDDDASQLMPRVTLVTRVVLTGKVYIRKALPFTLRSPERYSPYNPPVRLLATELEAQGKLPTATTTTTNVATLVDIRRVTDRIAAFTFELTEAVRHVPGGFAIFDFSALFDRSYRHMFEGNPQQLNDDYVRTWTISSSPPWDGTAFGPTTRLTCTIKHVARGAVSSLLHTRAKRGFSVPLLGVGGEFSPWAATPSPPTKMLWVAAGVGVTPFLAFAQALAASHTTNVDVVVLLAARGEEARIGQLLAGVAGLSKLKIFDSTGTASLPSPSAEVVPRRMTALDFAGYEDRTAYICGPSDFMASAQAMMDAAGIEHVHKESFAF</sequence>
<reference evidence="2" key="2">
    <citation type="submission" date="2019-06" db="EMBL/GenBank/DDBJ databases">
        <title>Genomics analysis of Aphanomyces spp. identifies a new class of oomycete effector associated with host adaptation.</title>
        <authorList>
            <person name="Gaulin E."/>
        </authorList>
    </citation>
    <scope>NUCLEOTIDE SEQUENCE</scope>
    <source>
        <strain evidence="2">CBS 578.67</strain>
    </source>
</reference>
<evidence type="ECO:0000259" key="1">
    <source>
        <dbReference type="PROSITE" id="PS51384"/>
    </source>
</evidence>
<dbReference type="SUPFAM" id="SSF52343">
    <property type="entry name" value="Ferredoxin reductase-like, C-terminal NADP-linked domain"/>
    <property type="match status" value="1"/>
</dbReference>
<gene>
    <name evidence="3" type="primary">Aste57867_16468</name>
    <name evidence="2" type="ORF">As57867_016411</name>
    <name evidence="3" type="ORF">ASTE57867_16468</name>
</gene>
<dbReference type="EMBL" id="VJMH01005881">
    <property type="protein sequence ID" value="KAF0692457.1"/>
    <property type="molecule type" value="Genomic_DNA"/>
</dbReference>
<dbReference type="SUPFAM" id="SSF63380">
    <property type="entry name" value="Riboflavin synthase domain-like"/>
    <property type="match status" value="1"/>
</dbReference>
<protein>
    <submittedName>
        <fullName evidence="3">Aste57867_16468 protein</fullName>
    </submittedName>
</protein>
<evidence type="ECO:0000313" key="4">
    <source>
        <dbReference type="Proteomes" id="UP000332933"/>
    </source>
</evidence>
<dbReference type="Proteomes" id="UP000332933">
    <property type="component" value="Unassembled WGS sequence"/>
</dbReference>
<name>A0A485L5V6_9STRA</name>
<organism evidence="3 4">
    <name type="scientific">Aphanomyces stellatus</name>
    <dbReference type="NCBI Taxonomy" id="120398"/>
    <lineage>
        <taxon>Eukaryota</taxon>
        <taxon>Sar</taxon>
        <taxon>Stramenopiles</taxon>
        <taxon>Oomycota</taxon>
        <taxon>Saprolegniomycetes</taxon>
        <taxon>Saprolegniales</taxon>
        <taxon>Verrucalvaceae</taxon>
        <taxon>Aphanomyces</taxon>
    </lineage>
</organism>